<evidence type="ECO:0000313" key="3">
    <source>
        <dbReference type="Proteomes" id="UP000265515"/>
    </source>
</evidence>
<comment type="caution">
    <text evidence="2">The sequence shown here is derived from an EMBL/GenBank/DDBJ whole genome shotgun (WGS) entry which is preliminary data.</text>
</comment>
<dbReference type="Proteomes" id="UP000265515">
    <property type="component" value="Unassembled WGS sequence"/>
</dbReference>
<proteinExistence type="predicted"/>
<name>A0A388K0U4_CHABU</name>
<dbReference type="Pfam" id="PF13410">
    <property type="entry name" value="GST_C_2"/>
    <property type="match status" value="1"/>
</dbReference>
<dbReference type="CDD" id="cd00299">
    <property type="entry name" value="GST_C_family"/>
    <property type="match status" value="1"/>
</dbReference>
<dbReference type="OrthoDB" id="422574at2759"/>
<dbReference type="STRING" id="69332.A0A388K0U4"/>
<feature type="region of interest" description="Disordered" evidence="1">
    <location>
        <begin position="233"/>
        <end position="252"/>
    </location>
</feature>
<dbReference type="Gramene" id="GBG63662">
    <property type="protein sequence ID" value="GBG63662"/>
    <property type="gene ID" value="CBR_g38974"/>
</dbReference>
<dbReference type="SUPFAM" id="SSF47616">
    <property type="entry name" value="GST C-terminal domain-like"/>
    <property type="match status" value="1"/>
</dbReference>
<dbReference type="AlphaFoldDB" id="A0A388K0U4"/>
<evidence type="ECO:0000313" key="2">
    <source>
        <dbReference type="EMBL" id="GBG63662.1"/>
    </source>
</evidence>
<organism evidence="2 3">
    <name type="scientific">Chara braunii</name>
    <name type="common">Braun's stonewort</name>
    <dbReference type="NCBI Taxonomy" id="69332"/>
    <lineage>
        <taxon>Eukaryota</taxon>
        <taxon>Viridiplantae</taxon>
        <taxon>Streptophyta</taxon>
        <taxon>Charophyceae</taxon>
        <taxon>Charales</taxon>
        <taxon>Characeae</taxon>
        <taxon>Chara</taxon>
    </lineage>
</organism>
<dbReference type="Gene3D" id="1.20.1050.10">
    <property type="match status" value="1"/>
</dbReference>
<evidence type="ECO:0000256" key="1">
    <source>
        <dbReference type="SAM" id="MobiDB-lite"/>
    </source>
</evidence>
<dbReference type="InterPro" id="IPR036282">
    <property type="entry name" value="Glutathione-S-Trfase_C_sf"/>
</dbReference>
<accession>A0A388K0U4</accession>
<dbReference type="Gene3D" id="3.40.30.10">
    <property type="entry name" value="Glutaredoxin"/>
    <property type="match status" value="1"/>
</dbReference>
<evidence type="ECO:0008006" key="4">
    <source>
        <dbReference type="Google" id="ProtNLM"/>
    </source>
</evidence>
<protein>
    <recommendedName>
        <fullName evidence="4">GST C-terminal domain-containing protein</fullName>
    </recommendedName>
</protein>
<keyword evidence="3" id="KW-1185">Reference proteome</keyword>
<gene>
    <name evidence="2" type="ORF">CBR_g38974</name>
</gene>
<sequence>MNSLVLITVGTGAEVVPLASASACAACGSGCSPAAPSSAFPSTSSACRRRKIAAAAALADRLLLLPISAPSTSSRRSYICAPVRSLVSAHSSARGGGRGGTVRRAREATAIAAAQERRRRAACQTPITTTRPTTHLPLGGAAAFSSPLSSSSSSASASAAAACCYSSSYISFPSGLRCLSRDTWRPAEGVAVSRCAALTSISVRSPPPLGSRTGDTWQASRAADVTDCVRNRWEGNSGRRGGSGSGRRERRESERSVVMAIVAASEEADTVPIPADKPILFDVISEYFLDKYSDKGPSFVPHAIELRITSNLAKRILDMYIAGNMGAMYRAMDVESRAKAIAEINQYLDVLEDIITSTPYVAGPEISSGDTALFPNFVFMNYMLPQFFGWDSIFNRRPKLQNVE</sequence>
<reference evidence="2 3" key="1">
    <citation type="journal article" date="2018" name="Cell">
        <title>The Chara Genome: Secondary Complexity and Implications for Plant Terrestrialization.</title>
        <authorList>
            <person name="Nishiyama T."/>
            <person name="Sakayama H."/>
            <person name="Vries J.D."/>
            <person name="Buschmann H."/>
            <person name="Saint-Marcoux D."/>
            <person name="Ullrich K.K."/>
            <person name="Haas F.B."/>
            <person name="Vanderstraeten L."/>
            <person name="Becker D."/>
            <person name="Lang D."/>
            <person name="Vosolsobe S."/>
            <person name="Rombauts S."/>
            <person name="Wilhelmsson P.K.I."/>
            <person name="Janitza P."/>
            <person name="Kern R."/>
            <person name="Heyl A."/>
            <person name="Rumpler F."/>
            <person name="Villalobos L.I.A.C."/>
            <person name="Clay J.M."/>
            <person name="Skokan R."/>
            <person name="Toyoda A."/>
            <person name="Suzuki Y."/>
            <person name="Kagoshima H."/>
            <person name="Schijlen E."/>
            <person name="Tajeshwar N."/>
            <person name="Catarino B."/>
            <person name="Hetherington A.J."/>
            <person name="Saltykova A."/>
            <person name="Bonnot C."/>
            <person name="Breuninger H."/>
            <person name="Symeonidi A."/>
            <person name="Radhakrishnan G.V."/>
            <person name="Van Nieuwerburgh F."/>
            <person name="Deforce D."/>
            <person name="Chang C."/>
            <person name="Karol K.G."/>
            <person name="Hedrich R."/>
            <person name="Ulvskov P."/>
            <person name="Glockner G."/>
            <person name="Delwiche C.F."/>
            <person name="Petrasek J."/>
            <person name="Van de Peer Y."/>
            <person name="Friml J."/>
            <person name="Beilby M."/>
            <person name="Dolan L."/>
            <person name="Kohara Y."/>
            <person name="Sugano S."/>
            <person name="Fujiyama A."/>
            <person name="Delaux P.-M."/>
            <person name="Quint M."/>
            <person name="TheiBen G."/>
            <person name="Hagemann M."/>
            <person name="Harholt J."/>
            <person name="Dunand C."/>
            <person name="Zachgo S."/>
            <person name="Langdale J."/>
            <person name="Maumus F."/>
            <person name="Straeten D.V.D."/>
            <person name="Gould S.B."/>
            <person name="Rensing S.A."/>
        </authorList>
    </citation>
    <scope>NUCLEOTIDE SEQUENCE [LARGE SCALE GENOMIC DNA]</scope>
    <source>
        <strain evidence="2 3">S276</strain>
    </source>
</reference>
<dbReference type="EMBL" id="BFEA01000041">
    <property type="protein sequence ID" value="GBG63662.1"/>
    <property type="molecule type" value="Genomic_DNA"/>
</dbReference>